<dbReference type="PROSITE" id="PS00018">
    <property type="entry name" value="EF_HAND_1"/>
    <property type="match status" value="1"/>
</dbReference>
<proteinExistence type="predicted"/>
<dbReference type="Gene3D" id="3.80.10.10">
    <property type="entry name" value="Ribonuclease Inhibitor"/>
    <property type="match status" value="1"/>
</dbReference>
<dbReference type="Proteomes" id="UP000038009">
    <property type="component" value="Unassembled WGS sequence"/>
</dbReference>
<evidence type="ECO:0000313" key="4">
    <source>
        <dbReference type="EMBL" id="KPI86658.1"/>
    </source>
</evidence>
<feature type="domain" description="EF-hand" evidence="3">
    <location>
        <begin position="586"/>
        <end position="621"/>
    </location>
</feature>
<protein>
    <recommendedName>
        <fullName evidence="3">EF-hand domain-containing protein</fullName>
    </recommendedName>
</protein>
<dbReference type="OMA" id="CLTNNIF"/>
<dbReference type="OrthoDB" id="2021138at2759"/>
<dbReference type="PROSITE" id="PS51450">
    <property type="entry name" value="LRR"/>
    <property type="match status" value="1"/>
</dbReference>
<dbReference type="GO" id="GO:0005737">
    <property type="term" value="C:cytoplasm"/>
    <property type="evidence" value="ECO:0007669"/>
    <property type="project" value="TreeGrafter"/>
</dbReference>
<dbReference type="PROSITE" id="PS50222">
    <property type="entry name" value="EF_HAND_2"/>
    <property type="match status" value="1"/>
</dbReference>
<organism evidence="4 5">
    <name type="scientific">Leptomonas seymouri</name>
    <dbReference type="NCBI Taxonomy" id="5684"/>
    <lineage>
        <taxon>Eukaryota</taxon>
        <taxon>Discoba</taxon>
        <taxon>Euglenozoa</taxon>
        <taxon>Kinetoplastea</taxon>
        <taxon>Metakinetoplastina</taxon>
        <taxon>Trypanosomatida</taxon>
        <taxon>Trypanosomatidae</taxon>
        <taxon>Leishmaniinae</taxon>
        <taxon>Leptomonas</taxon>
    </lineage>
</organism>
<dbReference type="AlphaFoldDB" id="A0A0N1I6P4"/>
<evidence type="ECO:0000256" key="1">
    <source>
        <dbReference type="ARBA" id="ARBA00022837"/>
    </source>
</evidence>
<keyword evidence="5" id="KW-1185">Reference proteome</keyword>
<feature type="compositionally biased region" description="Polar residues" evidence="2">
    <location>
        <begin position="303"/>
        <end position="333"/>
    </location>
</feature>
<evidence type="ECO:0000256" key="2">
    <source>
        <dbReference type="SAM" id="MobiDB-lite"/>
    </source>
</evidence>
<dbReference type="InterPro" id="IPR018247">
    <property type="entry name" value="EF_Hand_1_Ca_BS"/>
</dbReference>
<comment type="caution">
    <text evidence="4">The sequence shown here is derived from an EMBL/GenBank/DDBJ whole genome shotgun (WGS) entry which is preliminary data.</text>
</comment>
<dbReference type="InterPro" id="IPR032675">
    <property type="entry name" value="LRR_dom_sf"/>
</dbReference>
<feature type="region of interest" description="Disordered" evidence="2">
    <location>
        <begin position="301"/>
        <end position="375"/>
    </location>
</feature>
<sequence length="667" mass="76022">MSSFRAENVIREHLNASELSLAGMHLTSLDGLLPLLAQMPYLRLLDLSQNELRELPMDLSALAGVEELNLSSNPIWGLHHIIHGLKSLEHLTNLTVTLPIATEEEQLILRLPTLTVLNGTALVDMSESDANAAAATQRQQQQQDGSFESKEADDAFAYWNSRDSEGIEDLFAYVSRQDSLATQEFFNYMSRVVQHVTCLTAAEDDLFAQEGEVLKARRLLYEFCFGSVIRNAFKDGHDALGRQLQALLRYESSMMDRYDMHWRRALRDRDMRLSHMRRDVQDAMADIQSLMEYLPEDEESRWRQQLQQRESIQPRKVSSPSHTVSVNATSLSRSGPGGAAESRLGASPQPLPSPPAAAASQRLQRSSSESKSRRTSFKKVLSLKQLKEVIEGIYTSKTRYDEKCRQSQLPRETMEQHMYTYLNQRYGLREIILEWATAIAQAVRRYAAEDNDVAVFGKVLRNEVDEEFRFVQQHVRETVKELLRLQIRTKRPLSGAAEVKRALQESMNGTVREDEWKAIVKYMYNATDAALITSMIHQFLYPQSPPKLQSQCGERTTPSLPAVYSQLSYKDFVRLLLDFQLDGHERFLERYVSIFRRHDGDRDGIVDNAEFAAIVHELDPTKPEAEVEAMVKEVDPHGIQLITFSESVTLLNDELLKGPYSQHGAQQ</sequence>
<reference evidence="4 5" key="1">
    <citation type="journal article" date="2015" name="PLoS Pathog.">
        <title>Leptomonas seymouri: Adaptations to the Dixenous Life Cycle Analyzed by Genome Sequencing, Transcriptome Profiling and Co-infection with Leishmania donovani.</title>
        <authorList>
            <person name="Kraeva N."/>
            <person name="Butenko A."/>
            <person name="Hlavacova J."/>
            <person name="Kostygov A."/>
            <person name="Myskova J."/>
            <person name="Grybchuk D."/>
            <person name="Lestinova T."/>
            <person name="Votypka J."/>
            <person name="Volf P."/>
            <person name="Opperdoes F."/>
            <person name="Flegontov P."/>
            <person name="Lukes J."/>
            <person name="Yurchenko V."/>
        </authorList>
    </citation>
    <scope>NUCLEOTIDE SEQUENCE [LARGE SCALE GENOMIC DNA]</scope>
    <source>
        <strain evidence="4 5">ATCC 30220</strain>
    </source>
</reference>
<feature type="compositionally biased region" description="Low complexity" evidence="2">
    <location>
        <begin position="356"/>
        <end position="367"/>
    </location>
</feature>
<name>A0A0N1I6P4_LEPSE</name>
<keyword evidence="1" id="KW-0106">Calcium</keyword>
<evidence type="ECO:0000313" key="5">
    <source>
        <dbReference type="Proteomes" id="UP000038009"/>
    </source>
</evidence>
<gene>
    <name evidence="4" type="ORF">ABL78_4273</name>
</gene>
<dbReference type="InterPro" id="IPR002048">
    <property type="entry name" value="EF_hand_dom"/>
</dbReference>
<dbReference type="InterPro" id="IPR001611">
    <property type="entry name" value="Leu-rich_rpt"/>
</dbReference>
<evidence type="ECO:0000259" key="3">
    <source>
        <dbReference type="PROSITE" id="PS50222"/>
    </source>
</evidence>
<dbReference type="SUPFAM" id="SSF47473">
    <property type="entry name" value="EF-hand"/>
    <property type="match status" value="1"/>
</dbReference>
<dbReference type="Gene3D" id="1.10.238.10">
    <property type="entry name" value="EF-hand"/>
    <property type="match status" value="1"/>
</dbReference>
<dbReference type="VEuPathDB" id="TriTrypDB:Lsey_0121_0170"/>
<dbReference type="SUPFAM" id="SSF52058">
    <property type="entry name" value="L domain-like"/>
    <property type="match status" value="1"/>
</dbReference>
<dbReference type="EMBL" id="LJSK01000121">
    <property type="protein sequence ID" value="KPI86658.1"/>
    <property type="molecule type" value="Genomic_DNA"/>
</dbReference>
<dbReference type="CDD" id="cd00051">
    <property type="entry name" value="EFh"/>
    <property type="match status" value="1"/>
</dbReference>
<dbReference type="GO" id="GO:0005509">
    <property type="term" value="F:calcium ion binding"/>
    <property type="evidence" value="ECO:0007669"/>
    <property type="project" value="InterPro"/>
</dbReference>
<dbReference type="PANTHER" id="PTHR16306:SF1">
    <property type="entry name" value="CHROMOSOME UNDETERMINED SCAFFOLD_7, WHOLE GENOME SHOTGUN SEQUENCE"/>
    <property type="match status" value="1"/>
</dbReference>
<dbReference type="PANTHER" id="PTHR16306">
    <property type="entry name" value="TRANSLIN-ASSOCIATED FACTOR X-INTERACTING PROTEIN 1"/>
    <property type="match status" value="1"/>
</dbReference>
<accession>A0A0N1I6P4</accession>
<dbReference type="InterPro" id="IPR011992">
    <property type="entry name" value="EF-hand-dom_pair"/>
</dbReference>